<dbReference type="SMART" id="SM00829">
    <property type="entry name" value="PKS_ER"/>
    <property type="match status" value="1"/>
</dbReference>
<comment type="caution">
    <text evidence="6">The sequence shown here is derived from an EMBL/GenBank/DDBJ whole genome shotgun (WGS) entry which is preliminary data.</text>
</comment>
<dbReference type="Gene3D" id="3.40.50.720">
    <property type="entry name" value="NAD(P)-binding Rossmann-like Domain"/>
    <property type="match status" value="1"/>
</dbReference>
<keyword evidence="7" id="KW-1185">Reference proteome</keyword>
<evidence type="ECO:0000256" key="2">
    <source>
        <dbReference type="ARBA" id="ARBA00022723"/>
    </source>
</evidence>
<dbReference type="SUPFAM" id="SSF50129">
    <property type="entry name" value="GroES-like"/>
    <property type="match status" value="1"/>
</dbReference>
<evidence type="ECO:0000256" key="1">
    <source>
        <dbReference type="ARBA" id="ARBA00001947"/>
    </source>
</evidence>
<proteinExistence type="predicted"/>
<dbReference type="Pfam" id="PF00107">
    <property type="entry name" value="ADH_zinc_N"/>
    <property type="match status" value="1"/>
</dbReference>
<organism evidence="6 7">
    <name type="scientific">Actinomadura violacea</name>
    <dbReference type="NCBI Taxonomy" id="2819934"/>
    <lineage>
        <taxon>Bacteria</taxon>
        <taxon>Bacillati</taxon>
        <taxon>Actinomycetota</taxon>
        <taxon>Actinomycetes</taxon>
        <taxon>Streptosporangiales</taxon>
        <taxon>Thermomonosporaceae</taxon>
        <taxon>Actinomadura</taxon>
    </lineage>
</organism>
<comment type="cofactor">
    <cofactor evidence="1">
        <name>Zn(2+)</name>
        <dbReference type="ChEBI" id="CHEBI:29105"/>
    </cofactor>
</comment>
<keyword evidence="2" id="KW-0479">Metal-binding</keyword>
<dbReference type="Proteomes" id="UP000680206">
    <property type="component" value="Unassembled WGS sequence"/>
</dbReference>
<dbReference type="InterPro" id="IPR013149">
    <property type="entry name" value="ADH-like_C"/>
</dbReference>
<protein>
    <submittedName>
        <fullName evidence="6">Alcohol dehydrogenase catalytic domain-containing protein</fullName>
    </submittedName>
</protein>
<dbReference type="Gene3D" id="3.90.180.10">
    <property type="entry name" value="Medium-chain alcohol dehydrogenases, catalytic domain"/>
    <property type="match status" value="1"/>
</dbReference>
<feature type="domain" description="Enoyl reductase (ER)" evidence="5">
    <location>
        <begin position="11"/>
        <end position="368"/>
    </location>
</feature>
<name>A0ABS3SA26_9ACTN</name>
<gene>
    <name evidence="6" type="ORF">J4709_48420</name>
</gene>
<evidence type="ECO:0000313" key="6">
    <source>
        <dbReference type="EMBL" id="MBO2465413.1"/>
    </source>
</evidence>
<dbReference type="InterPro" id="IPR036291">
    <property type="entry name" value="NAD(P)-bd_dom_sf"/>
</dbReference>
<evidence type="ECO:0000259" key="5">
    <source>
        <dbReference type="SMART" id="SM00829"/>
    </source>
</evidence>
<accession>A0ABS3SA26</accession>
<evidence type="ECO:0000256" key="3">
    <source>
        <dbReference type="ARBA" id="ARBA00022833"/>
    </source>
</evidence>
<reference evidence="6 7" key="1">
    <citation type="submission" date="2021-03" db="EMBL/GenBank/DDBJ databases">
        <title>Actinomadura violae sp. nov., isolated from lichen in Thailand.</title>
        <authorList>
            <person name="Kanchanasin P."/>
            <person name="Saeng-In P."/>
            <person name="Phongsopitanun W."/>
            <person name="Yuki M."/>
            <person name="Kudo T."/>
            <person name="Ohkuma M."/>
            <person name="Tanasupawat S."/>
        </authorList>
    </citation>
    <scope>NUCLEOTIDE SEQUENCE [LARGE SCALE GENOMIC DNA]</scope>
    <source>
        <strain evidence="6 7">LCR2-06</strain>
    </source>
</reference>
<dbReference type="InterPro" id="IPR050129">
    <property type="entry name" value="Zn_alcohol_dh"/>
</dbReference>
<dbReference type="EMBL" id="JAGEPF010000045">
    <property type="protein sequence ID" value="MBO2465413.1"/>
    <property type="molecule type" value="Genomic_DNA"/>
</dbReference>
<evidence type="ECO:0000256" key="4">
    <source>
        <dbReference type="ARBA" id="ARBA00023002"/>
    </source>
</evidence>
<dbReference type="RefSeq" id="WP_208252255.1">
    <property type="nucleotide sequence ID" value="NZ_JAGEPF010000045.1"/>
</dbReference>
<keyword evidence="3" id="KW-0862">Zinc</keyword>
<dbReference type="InterPro" id="IPR011032">
    <property type="entry name" value="GroES-like_sf"/>
</dbReference>
<dbReference type="InterPro" id="IPR013154">
    <property type="entry name" value="ADH-like_N"/>
</dbReference>
<evidence type="ECO:0000313" key="7">
    <source>
        <dbReference type="Proteomes" id="UP000680206"/>
    </source>
</evidence>
<dbReference type="Pfam" id="PF08240">
    <property type="entry name" value="ADH_N"/>
    <property type="match status" value="1"/>
</dbReference>
<dbReference type="PANTHER" id="PTHR43401">
    <property type="entry name" value="L-THREONINE 3-DEHYDROGENASE"/>
    <property type="match status" value="1"/>
</dbReference>
<dbReference type="SUPFAM" id="SSF51735">
    <property type="entry name" value="NAD(P)-binding Rossmann-fold domains"/>
    <property type="match status" value="1"/>
</dbReference>
<dbReference type="PANTHER" id="PTHR43401:SF2">
    <property type="entry name" value="L-THREONINE 3-DEHYDROGENASE"/>
    <property type="match status" value="1"/>
</dbReference>
<keyword evidence="4" id="KW-0560">Oxidoreductase</keyword>
<dbReference type="InterPro" id="IPR020843">
    <property type="entry name" value="ER"/>
</dbReference>
<sequence length="372" mass="38854">MTVNHVVTLDGPSGPVRVAEQPLPAVEAGQLLVRVELGGVCATDLHIYQGDIPDFGYPATLGHELVGTVEQIGDGLTSDTAGRTLRRGDRVAVMPATPCGRCPACRRAPRIPDCDDFDVIGFADPSTRPAGGGWGRYVLCNSSRARFFVTEAAADAAVLTEPAATPMEGMRRAGVAFGDSVLVQGTGTIGLLAIATARALGASRIVAIGGPARRLEIARSLGAAETIDIADHADGAERIGRAVAASPEGLGFDAVIECAGVPSTLPEGLSCLRKGGTYIELGHFSDVGDAAVNPYRHLLSRDATLIAVSGYTPDSFRRALRVVEGLGDRVADLVTHRVPLSRAEDAMLALTAERRYELDGAEVGKIVIDPWS</sequence>